<evidence type="ECO:0000256" key="1">
    <source>
        <dbReference type="ARBA" id="ARBA00022598"/>
    </source>
</evidence>
<dbReference type="AlphaFoldDB" id="A0A382XUT6"/>
<gene>
    <name evidence="5" type="ORF">METZ01_LOCUS427473</name>
</gene>
<dbReference type="Pfam" id="PF02875">
    <property type="entry name" value="Mur_ligase_C"/>
    <property type="match status" value="1"/>
</dbReference>
<accession>A0A382XUT6</accession>
<dbReference type="SUPFAM" id="SSF53244">
    <property type="entry name" value="MurD-like peptide ligases, peptide-binding domain"/>
    <property type="match status" value="1"/>
</dbReference>
<dbReference type="GO" id="GO:0016881">
    <property type="term" value="F:acid-amino acid ligase activity"/>
    <property type="evidence" value="ECO:0007669"/>
    <property type="project" value="InterPro"/>
</dbReference>
<feature type="non-terminal residue" evidence="5">
    <location>
        <position position="1"/>
    </location>
</feature>
<dbReference type="InterPro" id="IPR036565">
    <property type="entry name" value="Mur-like_cat_sf"/>
</dbReference>
<sequence>ERSQAPVVTVGFGAANDWCVENVRMTESGMRFALHSPIAGLCGDYETPLLGEHQAGNAALALAVGGELGMDRDGMACGLAATPVPRMRLELSDRGGVRWLNDAYNANANSTQAALATLATLQGGRKSYVVLGEMAELGKHASAAHQEAGRAAAEMATGLIAVGQFAEVTTEAARKAGLTRVVAVEKAREAVRILREWLRPGDAVLLKASRVARLEQIEELF</sequence>
<dbReference type="InterPro" id="IPR051046">
    <property type="entry name" value="MurCDEF_CellWall_CoF430Synth"/>
</dbReference>
<proteinExistence type="predicted"/>
<keyword evidence="1" id="KW-0436">Ligase</keyword>
<dbReference type="InterPro" id="IPR036615">
    <property type="entry name" value="Mur_ligase_C_dom_sf"/>
</dbReference>
<evidence type="ECO:0000256" key="2">
    <source>
        <dbReference type="ARBA" id="ARBA00022741"/>
    </source>
</evidence>
<evidence type="ECO:0000256" key="3">
    <source>
        <dbReference type="ARBA" id="ARBA00022840"/>
    </source>
</evidence>
<organism evidence="5">
    <name type="scientific">marine metagenome</name>
    <dbReference type="NCBI Taxonomy" id="408172"/>
    <lineage>
        <taxon>unclassified sequences</taxon>
        <taxon>metagenomes</taxon>
        <taxon>ecological metagenomes</taxon>
    </lineage>
</organism>
<name>A0A382XUT6_9ZZZZ</name>
<keyword evidence="3" id="KW-0067">ATP-binding</keyword>
<dbReference type="Gene3D" id="3.90.190.20">
    <property type="entry name" value="Mur ligase, C-terminal domain"/>
    <property type="match status" value="1"/>
</dbReference>
<reference evidence="5" key="1">
    <citation type="submission" date="2018-05" db="EMBL/GenBank/DDBJ databases">
        <authorList>
            <person name="Lanie J.A."/>
            <person name="Ng W.-L."/>
            <person name="Kazmierczak K.M."/>
            <person name="Andrzejewski T.M."/>
            <person name="Davidsen T.M."/>
            <person name="Wayne K.J."/>
            <person name="Tettelin H."/>
            <person name="Glass J.I."/>
            <person name="Rusch D."/>
            <person name="Podicherti R."/>
            <person name="Tsui H.-C.T."/>
            <person name="Winkler M.E."/>
        </authorList>
    </citation>
    <scope>NUCLEOTIDE SEQUENCE</scope>
</reference>
<dbReference type="GO" id="GO:0005524">
    <property type="term" value="F:ATP binding"/>
    <property type="evidence" value="ECO:0007669"/>
    <property type="project" value="UniProtKB-KW"/>
</dbReference>
<keyword evidence="2" id="KW-0547">Nucleotide-binding</keyword>
<dbReference type="EMBL" id="UINC01170531">
    <property type="protein sequence ID" value="SVD74619.1"/>
    <property type="molecule type" value="Genomic_DNA"/>
</dbReference>
<feature type="domain" description="Mur ligase C-terminal" evidence="4">
    <location>
        <begin position="87"/>
        <end position="210"/>
    </location>
</feature>
<dbReference type="Gene3D" id="3.40.1190.10">
    <property type="entry name" value="Mur-like, catalytic domain"/>
    <property type="match status" value="1"/>
</dbReference>
<dbReference type="PANTHER" id="PTHR43024:SF1">
    <property type="entry name" value="UDP-N-ACETYLMURAMOYL-TRIPEPTIDE--D-ALANYL-D-ALANINE LIGASE"/>
    <property type="match status" value="1"/>
</dbReference>
<evidence type="ECO:0000313" key="5">
    <source>
        <dbReference type="EMBL" id="SVD74619.1"/>
    </source>
</evidence>
<dbReference type="InterPro" id="IPR004101">
    <property type="entry name" value="Mur_ligase_C"/>
</dbReference>
<protein>
    <recommendedName>
        <fullName evidence="4">Mur ligase C-terminal domain-containing protein</fullName>
    </recommendedName>
</protein>
<dbReference type="SUPFAM" id="SSF53623">
    <property type="entry name" value="MurD-like peptide ligases, catalytic domain"/>
    <property type="match status" value="1"/>
</dbReference>
<dbReference type="PANTHER" id="PTHR43024">
    <property type="entry name" value="UDP-N-ACETYLMURAMOYL-TRIPEPTIDE--D-ALANYL-D-ALANINE LIGASE"/>
    <property type="match status" value="1"/>
</dbReference>
<evidence type="ECO:0000259" key="4">
    <source>
        <dbReference type="Pfam" id="PF02875"/>
    </source>
</evidence>